<keyword evidence="2" id="KW-1133">Transmembrane helix</keyword>
<reference evidence="3 4" key="1">
    <citation type="journal article" date="2013" name="BMC Genomics">
        <title>Reconstruction of the lipid metabolism for the microalga Monoraphidium neglectum from its genome sequence reveals characteristics suitable for biofuel production.</title>
        <authorList>
            <person name="Bogen C."/>
            <person name="Al-Dilaimi A."/>
            <person name="Albersmeier A."/>
            <person name="Wichmann J."/>
            <person name="Grundmann M."/>
            <person name="Rupp O."/>
            <person name="Lauersen K.J."/>
            <person name="Blifernez-Klassen O."/>
            <person name="Kalinowski J."/>
            <person name="Goesmann A."/>
            <person name="Mussgnug J.H."/>
            <person name="Kruse O."/>
        </authorList>
    </citation>
    <scope>NUCLEOTIDE SEQUENCE [LARGE SCALE GENOMIC DNA]</scope>
    <source>
        <strain evidence="3 4">SAG 48.87</strain>
    </source>
</reference>
<evidence type="ECO:0000313" key="4">
    <source>
        <dbReference type="Proteomes" id="UP000054498"/>
    </source>
</evidence>
<dbReference type="AlphaFoldDB" id="A0A0D2MFJ9"/>
<dbReference type="GeneID" id="25731607"/>
<evidence type="ECO:0000313" key="3">
    <source>
        <dbReference type="EMBL" id="KIY93880.1"/>
    </source>
</evidence>
<organism evidence="3 4">
    <name type="scientific">Monoraphidium neglectum</name>
    <dbReference type="NCBI Taxonomy" id="145388"/>
    <lineage>
        <taxon>Eukaryota</taxon>
        <taxon>Viridiplantae</taxon>
        <taxon>Chlorophyta</taxon>
        <taxon>core chlorophytes</taxon>
        <taxon>Chlorophyceae</taxon>
        <taxon>CS clade</taxon>
        <taxon>Sphaeropleales</taxon>
        <taxon>Selenastraceae</taxon>
        <taxon>Monoraphidium</taxon>
    </lineage>
</organism>
<proteinExistence type="predicted"/>
<feature type="compositionally biased region" description="Gly residues" evidence="1">
    <location>
        <begin position="117"/>
        <end position="132"/>
    </location>
</feature>
<sequence>VRDMYSWTDVAARTLRVYDDVMMTPWADGLLPRLRRCARAGPWAGPIWCCALVLLHWWWVALEWWRPAAGIERAPDWPLAAWGEQPAEAAAAAAAAAAVGTGSRRRGKQREEVAPGLGRGAEQGGGGGGGGAREAAVLQEGAEERGAGEAGGDPAQGGRLRQRVRVKQGLAAQRGAT</sequence>
<dbReference type="OrthoDB" id="734129at2759"/>
<keyword evidence="4" id="KW-1185">Reference proteome</keyword>
<dbReference type="PANTHER" id="PTHR45871:SF1">
    <property type="entry name" value="PHOSPHATIDYLINOSITOL N-ACETYLGLUCOSAMINYLTRANSFERASE SUBUNIT A"/>
    <property type="match status" value="1"/>
</dbReference>
<protein>
    <submittedName>
        <fullName evidence="3">Uncharacterized protein</fullName>
    </submittedName>
</protein>
<evidence type="ECO:0000256" key="1">
    <source>
        <dbReference type="SAM" id="MobiDB-lite"/>
    </source>
</evidence>
<feature type="region of interest" description="Disordered" evidence="1">
    <location>
        <begin position="99"/>
        <end position="177"/>
    </location>
</feature>
<gene>
    <name evidence="3" type="ORF">MNEG_14080</name>
</gene>
<accession>A0A0D2MFJ9</accession>
<keyword evidence="2" id="KW-0812">Transmembrane</keyword>
<dbReference type="KEGG" id="mng:MNEG_14080"/>
<name>A0A0D2MFJ9_9CHLO</name>
<dbReference type="Proteomes" id="UP000054498">
    <property type="component" value="Unassembled WGS sequence"/>
</dbReference>
<feature type="transmembrane region" description="Helical" evidence="2">
    <location>
        <begin position="40"/>
        <end position="59"/>
    </location>
</feature>
<keyword evidence="2" id="KW-0472">Membrane</keyword>
<dbReference type="EMBL" id="KK104460">
    <property type="protein sequence ID" value="KIY93880.1"/>
    <property type="molecule type" value="Genomic_DNA"/>
</dbReference>
<dbReference type="PANTHER" id="PTHR45871">
    <property type="entry name" value="N-ACETYLGLUCOSAMINYL-PHOSPHATIDYLINOSITOL BIOSYNTHETIC PROTEIN"/>
    <property type="match status" value="1"/>
</dbReference>
<evidence type="ECO:0000256" key="2">
    <source>
        <dbReference type="SAM" id="Phobius"/>
    </source>
</evidence>
<dbReference type="STRING" id="145388.A0A0D2MFJ9"/>
<dbReference type="RefSeq" id="XP_013892900.1">
    <property type="nucleotide sequence ID" value="XM_014037446.1"/>
</dbReference>
<feature type="non-terminal residue" evidence="3">
    <location>
        <position position="1"/>
    </location>
</feature>